<dbReference type="Pfam" id="PF03466">
    <property type="entry name" value="LysR_substrate"/>
    <property type="match status" value="1"/>
</dbReference>
<dbReference type="Gene3D" id="1.10.10.10">
    <property type="entry name" value="Winged helix-like DNA-binding domain superfamily/Winged helix DNA-binding domain"/>
    <property type="match status" value="1"/>
</dbReference>
<evidence type="ECO:0000256" key="4">
    <source>
        <dbReference type="ARBA" id="ARBA00023163"/>
    </source>
</evidence>
<evidence type="ECO:0000313" key="7">
    <source>
        <dbReference type="Proteomes" id="UP000318578"/>
    </source>
</evidence>
<dbReference type="InterPro" id="IPR005119">
    <property type="entry name" value="LysR_subst-bd"/>
</dbReference>
<keyword evidence="4" id="KW-0804">Transcription</keyword>
<evidence type="ECO:0000313" key="6">
    <source>
        <dbReference type="EMBL" id="TVT20519.1"/>
    </source>
</evidence>
<dbReference type="Gene3D" id="3.40.190.10">
    <property type="entry name" value="Periplasmic binding protein-like II"/>
    <property type="match status" value="2"/>
</dbReference>
<name>A0A558A8D5_9PSEU</name>
<dbReference type="PROSITE" id="PS50931">
    <property type="entry name" value="HTH_LYSR"/>
    <property type="match status" value="1"/>
</dbReference>
<dbReference type="InterPro" id="IPR036388">
    <property type="entry name" value="WH-like_DNA-bd_sf"/>
</dbReference>
<dbReference type="SUPFAM" id="SSF53850">
    <property type="entry name" value="Periplasmic binding protein-like II"/>
    <property type="match status" value="1"/>
</dbReference>
<comment type="caution">
    <text evidence="6">The sequence shown here is derived from an EMBL/GenBank/DDBJ whole genome shotgun (WGS) entry which is preliminary data.</text>
</comment>
<dbReference type="EMBL" id="VJZA01000035">
    <property type="protein sequence ID" value="TVT20519.1"/>
    <property type="molecule type" value="Genomic_DNA"/>
</dbReference>
<dbReference type="InterPro" id="IPR036390">
    <property type="entry name" value="WH_DNA-bd_sf"/>
</dbReference>
<evidence type="ECO:0000259" key="5">
    <source>
        <dbReference type="PROSITE" id="PS50931"/>
    </source>
</evidence>
<dbReference type="Pfam" id="PF00126">
    <property type="entry name" value="HTH_1"/>
    <property type="match status" value="1"/>
</dbReference>
<evidence type="ECO:0000256" key="1">
    <source>
        <dbReference type="ARBA" id="ARBA00009437"/>
    </source>
</evidence>
<dbReference type="SUPFAM" id="SSF46785">
    <property type="entry name" value="Winged helix' DNA-binding domain"/>
    <property type="match status" value="1"/>
</dbReference>
<keyword evidence="2" id="KW-0805">Transcription regulation</keyword>
<dbReference type="AlphaFoldDB" id="A0A558A8D5"/>
<dbReference type="GO" id="GO:0003677">
    <property type="term" value="F:DNA binding"/>
    <property type="evidence" value="ECO:0007669"/>
    <property type="project" value="UniProtKB-KW"/>
</dbReference>
<keyword evidence="7" id="KW-1185">Reference proteome</keyword>
<dbReference type="PANTHER" id="PTHR30346:SF0">
    <property type="entry name" value="HCA OPERON TRANSCRIPTIONAL ACTIVATOR HCAR"/>
    <property type="match status" value="1"/>
</dbReference>
<sequence length="318" mass="33068">MNQACSDIANIIIRSLPLGVDIDAGDHGPVNLLRHLEFFVAVAEERHFGRAAARLGMAQPPLSQGVRRLEATLGVSLFDRGRGGAALTPAARDLLPRARSLLDDAAELRAAAERHARVAHRLRVGVVPAVGPRAVAGVAAAVTGCADARVEVTTGPTVTLLDRLRSEALEFAVIEHPSPLEGLVGGPVVALPMDVLLPGTHRAARRPGPVPLRLLRDLEFATGPRAAGPAAYDLLCETLDVRGYHGHTTTVHDAAAALALVASGAGFTLTADPDLGAPGVVRRPVAGDPVPLRVRVVYADPANAQARAAAIESLAERA</sequence>
<accession>A0A558A8D5</accession>
<organism evidence="6 7">
    <name type="scientific">Amycolatopsis acidiphila</name>
    <dbReference type="NCBI Taxonomy" id="715473"/>
    <lineage>
        <taxon>Bacteria</taxon>
        <taxon>Bacillati</taxon>
        <taxon>Actinomycetota</taxon>
        <taxon>Actinomycetes</taxon>
        <taxon>Pseudonocardiales</taxon>
        <taxon>Pseudonocardiaceae</taxon>
        <taxon>Amycolatopsis</taxon>
    </lineage>
</organism>
<dbReference type="PRINTS" id="PR00039">
    <property type="entry name" value="HTHLYSR"/>
</dbReference>
<comment type="similarity">
    <text evidence="1">Belongs to the LysR transcriptional regulatory family.</text>
</comment>
<evidence type="ECO:0000256" key="2">
    <source>
        <dbReference type="ARBA" id="ARBA00023015"/>
    </source>
</evidence>
<dbReference type="InterPro" id="IPR000847">
    <property type="entry name" value="LysR_HTH_N"/>
</dbReference>
<keyword evidence="3" id="KW-0238">DNA-binding</keyword>
<dbReference type="GO" id="GO:0003700">
    <property type="term" value="F:DNA-binding transcription factor activity"/>
    <property type="evidence" value="ECO:0007669"/>
    <property type="project" value="InterPro"/>
</dbReference>
<dbReference type="GO" id="GO:0032993">
    <property type="term" value="C:protein-DNA complex"/>
    <property type="evidence" value="ECO:0007669"/>
    <property type="project" value="TreeGrafter"/>
</dbReference>
<dbReference type="FunFam" id="1.10.10.10:FF:000001">
    <property type="entry name" value="LysR family transcriptional regulator"/>
    <property type="match status" value="1"/>
</dbReference>
<dbReference type="PANTHER" id="PTHR30346">
    <property type="entry name" value="TRANSCRIPTIONAL DUAL REGULATOR HCAR-RELATED"/>
    <property type="match status" value="1"/>
</dbReference>
<gene>
    <name evidence="6" type="ORF">FNH06_20475</name>
</gene>
<protein>
    <submittedName>
        <fullName evidence="6">LysR family transcriptional regulator</fullName>
    </submittedName>
</protein>
<proteinExistence type="inferred from homology"/>
<reference evidence="6 7" key="1">
    <citation type="submission" date="2019-07" db="EMBL/GenBank/DDBJ databases">
        <title>New species of Amycolatopsis and Streptomyces.</title>
        <authorList>
            <person name="Duangmal K."/>
            <person name="Teo W.F.A."/>
            <person name="Lipun K."/>
        </authorList>
    </citation>
    <scope>NUCLEOTIDE SEQUENCE [LARGE SCALE GENOMIC DNA]</scope>
    <source>
        <strain evidence="6 7">JCM 30562</strain>
    </source>
</reference>
<evidence type="ECO:0000256" key="3">
    <source>
        <dbReference type="ARBA" id="ARBA00023125"/>
    </source>
</evidence>
<dbReference type="OrthoDB" id="3176554at2"/>
<dbReference type="Proteomes" id="UP000318578">
    <property type="component" value="Unassembled WGS sequence"/>
</dbReference>
<feature type="domain" description="HTH lysR-type" evidence="5">
    <location>
        <begin position="31"/>
        <end position="88"/>
    </location>
</feature>